<evidence type="ECO:0000256" key="1">
    <source>
        <dbReference type="ARBA" id="ARBA00023015"/>
    </source>
</evidence>
<dbReference type="GO" id="GO:0005829">
    <property type="term" value="C:cytosol"/>
    <property type="evidence" value="ECO:0007669"/>
    <property type="project" value="TreeGrafter"/>
</dbReference>
<reference evidence="6" key="1">
    <citation type="submission" date="2016-10" db="EMBL/GenBank/DDBJ databases">
        <authorList>
            <person name="Varghese N."/>
            <person name="Submissions S."/>
        </authorList>
    </citation>
    <scope>NUCLEOTIDE SEQUENCE [LARGE SCALE GENOMIC DNA]</scope>
    <source>
        <strain evidence="6">DSM 21743</strain>
    </source>
</reference>
<evidence type="ECO:0000256" key="2">
    <source>
        <dbReference type="ARBA" id="ARBA00023125"/>
    </source>
</evidence>
<dbReference type="RefSeq" id="WP_231918534.1">
    <property type="nucleotide sequence ID" value="NZ_LT629799.1"/>
</dbReference>
<dbReference type="Gene3D" id="3.30.70.920">
    <property type="match status" value="1"/>
</dbReference>
<dbReference type="InterPro" id="IPR036388">
    <property type="entry name" value="WH-like_DNA-bd_sf"/>
</dbReference>
<dbReference type="PROSITE" id="PS50956">
    <property type="entry name" value="HTH_ASNC_2"/>
    <property type="match status" value="1"/>
</dbReference>
<protein>
    <submittedName>
        <fullName evidence="5">Lrp/AsnC family transcriptional regulator, regulator for asnA, asnC and gidA</fullName>
    </submittedName>
</protein>
<dbReference type="Gene3D" id="1.10.10.10">
    <property type="entry name" value="Winged helix-like DNA-binding domain superfamily/Winged helix DNA-binding domain"/>
    <property type="match status" value="1"/>
</dbReference>
<evidence type="ECO:0000313" key="6">
    <source>
        <dbReference type="Proteomes" id="UP000198825"/>
    </source>
</evidence>
<evidence type="ECO:0000259" key="4">
    <source>
        <dbReference type="PROSITE" id="PS50956"/>
    </source>
</evidence>
<organism evidence="5 6">
    <name type="scientific">Microlunatus sagamiharensis</name>
    <dbReference type="NCBI Taxonomy" id="546874"/>
    <lineage>
        <taxon>Bacteria</taxon>
        <taxon>Bacillati</taxon>
        <taxon>Actinomycetota</taxon>
        <taxon>Actinomycetes</taxon>
        <taxon>Propionibacteriales</taxon>
        <taxon>Propionibacteriaceae</taxon>
        <taxon>Microlunatus</taxon>
    </lineage>
</organism>
<dbReference type="PANTHER" id="PTHR30154:SF34">
    <property type="entry name" value="TRANSCRIPTIONAL REGULATOR AZLB"/>
    <property type="match status" value="1"/>
</dbReference>
<dbReference type="SUPFAM" id="SSF46785">
    <property type="entry name" value="Winged helix' DNA-binding domain"/>
    <property type="match status" value="1"/>
</dbReference>
<dbReference type="CDD" id="cd00090">
    <property type="entry name" value="HTH_ARSR"/>
    <property type="match status" value="1"/>
</dbReference>
<dbReference type="InterPro" id="IPR019887">
    <property type="entry name" value="Tscrpt_reg_AsnC/Lrp_C"/>
</dbReference>
<dbReference type="InterPro" id="IPR011991">
    <property type="entry name" value="ArsR-like_HTH"/>
</dbReference>
<name>A0A1H2MFC4_9ACTN</name>
<proteinExistence type="predicted"/>
<dbReference type="InterPro" id="IPR019888">
    <property type="entry name" value="Tscrpt_reg_AsnC-like"/>
</dbReference>
<keyword evidence="6" id="KW-1185">Reference proteome</keyword>
<feature type="domain" description="HTH asnC-type" evidence="4">
    <location>
        <begin position="17"/>
        <end position="77"/>
    </location>
</feature>
<evidence type="ECO:0000313" key="5">
    <source>
        <dbReference type="EMBL" id="SDU91611.1"/>
    </source>
</evidence>
<dbReference type="STRING" id="546874.SAMN04488544_1919"/>
<dbReference type="PRINTS" id="PR00033">
    <property type="entry name" value="HTHASNC"/>
</dbReference>
<evidence type="ECO:0000256" key="3">
    <source>
        <dbReference type="ARBA" id="ARBA00023163"/>
    </source>
</evidence>
<gene>
    <name evidence="5" type="ORF">SAMN04488544_1919</name>
</gene>
<dbReference type="Pfam" id="PF13412">
    <property type="entry name" value="HTH_24"/>
    <property type="match status" value="1"/>
</dbReference>
<dbReference type="Pfam" id="PF01037">
    <property type="entry name" value="AsnC_trans_reg"/>
    <property type="match status" value="1"/>
</dbReference>
<sequence length="161" mass="17702">MSTRGGSDRPRSQAPALDDVARRLVEMLQRDGRQSYASLATAVGLSETTVRQRVQRLVDAGVIQVVAVTDPTQVGFLRQAMIGIRVDGDPGAPLAGLEALPEVEYLVSTAGSFDLLVEVVCEDDEHLLDLLARIRRLPGVSSTEAFLYLKLHRQRYDWGTR</sequence>
<dbReference type="GO" id="GO:0043200">
    <property type="term" value="P:response to amino acid"/>
    <property type="evidence" value="ECO:0007669"/>
    <property type="project" value="TreeGrafter"/>
</dbReference>
<keyword evidence="2" id="KW-0238">DNA-binding</keyword>
<dbReference type="SUPFAM" id="SSF54909">
    <property type="entry name" value="Dimeric alpha+beta barrel"/>
    <property type="match status" value="1"/>
</dbReference>
<dbReference type="InterPro" id="IPR011008">
    <property type="entry name" value="Dimeric_a/b-barrel"/>
</dbReference>
<dbReference type="PANTHER" id="PTHR30154">
    <property type="entry name" value="LEUCINE-RESPONSIVE REGULATORY PROTEIN"/>
    <property type="match status" value="1"/>
</dbReference>
<keyword evidence="3" id="KW-0804">Transcription</keyword>
<dbReference type="InterPro" id="IPR036390">
    <property type="entry name" value="WH_DNA-bd_sf"/>
</dbReference>
<accession>A0A1H2MFC4</accession>
<dbReference type="InterPro" id="IPR000485">
    <property type="entry name" value="AsnC-type_HTH_dom"/>
</dbReference>
<keyword evidence="1" id="KW-0805">Transcription regulation</keyword>
<dbReference type="GO" id="GO:0043565">
    <property type="term" value="F:sequence-specific DNA binding"/>
    <property type="evidence" value="ECO:0007669"/>
    <property type="project" value="InterPro"/>
</dbReference>
<dbReference type="Proteomes" id="UP000198825">
    <property type="component" value="Chromosome I"/>
</dbReference>
<dbReference type="EMBL" id="LT629799">
    <property type="protein sequence ID" value="SDU91611.1"/>
    <property type="molecule type" value="Genomic_DNA"/>
</dbReference>
<dbReference type="SMART" id="SM00344">
    <property type="entry name" value="HTH_ASNC"/>
    <property type="match status" value="1"/>
</dbReference>
<dbReference type="AlphaFoldDB" id="A0A1H2MFC4"/>